<evidence type="ECO:0000313" key="3">
    <source>
        <dbReference type="Proteomes" id="UP000319980"/>
    </source>
</evidence>
<organism evidence="2 3">
    <name type="scientific">Luteimonas marina</name>
    <dbReference type="NCBI Taxonomy" id="488485"/>
    <lineage>
        <taxon>Bacteria</taxon>
        <taxon>Pseudomonadati</taxon>
        <taxon>Pseudomonadota</taxon>
        <taxon>Gammaproteobacteria</taxon>
        <taxon>Lysobacterales</taxon>
        <taxon>Lysobacteraceae</taxon>
        <taxon>Luteimonas</taxon>
    </lineage>
</organism>
<accession>A0A5C5U0C0</accession>
<protein>
    <submittedName>
        <fullName evidence="2">Halogenase</fullName>
    </submittedName>
</protein>
<dbReference type="EMBL" id="VOHK01000005">
    <property type="protein sequence ID" value="TWT19219.1"/>
    <property type="molecule type" value="Genomic_DNA"/>
</dbReference>
<evidence type="ECO:0000259" key="1">
    <source>
        <dbReference type="Pfam" id="PF01494"/>
    </source>
</evidence>
<dbReference type="RefSeq" id="WP_146388335.1">
    <property type="nucleotide sequence ID" value="NZ_VOHK01000005.1"/>
</dbReference>
<dbReference type="SUPFAM" id="SSF51905">
    <property type="entry name" value="FAD/NAD(P)-binding domain"/>
    <property type="match status" value="1"/>
</dbReference>
<dbReference type="Pfam" id="PF01494">
    <property type="entry name" value="FAD_binding_3"/>
    <property type="match status" value="1"/>
</dbReference>
<feature type="domain" description="FAD-binding" evidence="1">
    <location>
        <begin position="13"/>
        <end position="214"/>
    </location>
</feature>
<dbReference type="InterPro" id="IPR050816">
    <property type="entry name" value="Flavin-dep_Halogenase_NPB"/>
</dbReference>
<dbReference type="AlphaFoldDB" id="A0A5C5U0C0"/>
<sequence>MPDPRESRRPDTDVDILILGGGLAGLTLAMQLRLQQPERSVAVLERRPHPVREAAHKVGESTVEIGAHYFSEVLGLREHLETQQVRKYGLRYFFSDRRRDVEACNEMGVSRLLPTPSWQLDRGRFENHLGERALELGADFRHGAVVRGIELSEDGGAHVVSFDHEGARHALRARWVVDAAGRAGLVKRKLGLAQANDHDVNAVWWRVDGHIDLDAWSDRGNWPTRFQPAERWKSTNHMCGPGYWFWLIPLASDSHSLGIVCDAKMHPLETMNTHDKAMDWVRRHQPRAAQALEKPEHKLQDFLFLRHFSHGCKQVYSGQRWALTGEAGVFLDPFYSPGSDFIAISNTYIAELVRLDFAGEPVAPYAEIFQQLYFSFYANTLTLYQDQYPVFGHPQVMPVKILWDYAYYWSLLAPLYFSGRQATLPVLAKLRPHFDAGRALNLAMQALLRDWGLRDRSPPLDGARAYDQYSVEWCRRLNGQLTDVLDDEAYLARTHRDVDGMRQLAAEVLALVRAAFPDIDDHGLDALLAGHDTAAHAPMLPQHWFAPAAQALDTAEADA</sequence>
<evidence type="ECO:0000313" key="2">
    <source>
        <dbReference type="EMBL" id="TWT19219.1"/>
    </source>
</evidence>
<reference evidence="2 3" key="1">
    <citation type="journal article" date="2008" name="Int. J. Syst. Evol. Microbiol.">
        <title>Luteimonas marina sp. nov., isolated from seawater.</title>
        <authorList>
            <person name="Baik K.S."/>
            <person name="Park S.C."/>
            <person name="Kim M.S."/>
            <person name="Kim E.M."/>
            <person name="Park C."/>
            <person name="Chun J."/>
            <person name="Seong C.N."/>
        </authorList>
    </citation>
    <scope>NUCLEOTIDE SEQUENCE [LARGE SCALE GENOMIC DNA]</scope>
    <source>
        <strain evidence="2 3">FR1330</strain>
    </source>
</reference>
<keyword evidence="3" id="KW-1185">Reference proteome</keyword>
<name>A0A5C5U0C0_9GAMM</name>
<dbReference type="InterPro" id="IPR036188">
    <property type="entry name" value="FAD/NAD-bd_sf"/>
</dbReference>
<dbReference type="OrthoDB" id="103324at2"/>
<gene>
    <name evidence="2" type="ORF">FQY83_12735</name>
</gene>
<dbReference type="GO" id="GO:0071949">
    <property type="term" value="F:FAD binding"/>
    <property type="evidence" value="ECO:0007669"/>
    <property type="project" value="InterPro"/>
</dbReference>
<dbReference type="PANTHER" id="PTHR43747">
    <property type="entry name" value="FAD-BINDING PROTEIN"/>
    <property type="match status" value="1"/>
</dbReference>
<dbReference type="Proteomes" id="UP000319980">
    <property type="component" value="Unassembled WGS sequence"/>
</dbReference>
<dbReference type="Gene3D" id="3.50.50.60">
    <property type="entry name" value="FAD/NAD(P)-binding domain"/>
    <property type="match status" value="1"/>
</dbReference>
<dbReference type="InterPro" id="IPR002938">
    <property type="entry name" value="FAD-bd"/>
</dbReference>
<comment type="caution">
    <text evidence="2">The sequence shown here is derived from an EMBL/GenBank/DDBJ whole genome shotgun (WGS) entry which is preliminary data.</text>
</comment>
<dbReference type="PANTHER" id="PTHR43747:SF1">
    <property type="entry name" value="SLR1998 PROTEIN"/>
    <property type="match status" value="1"/>
</dbReference>
<proteinExistence type="predicted"/>